<dbReference type="InterPro" id="IPR005162">
    <property type="entry name" value="Retrotrans_gag_dom"/>
</dbReference>
<dbReference type="Proteomes" id="UP001187471">
    <property type="component" value="Unassembled WGS sequence"/>
</dbReference>
<evidence type="ECO:0000259" key="2">
    <source>
        <dbReference type="Pfam" id="PF03732"/>
    </source>
</evidence>
<proteinExistence type="predicted"/>
<dbReference type="AlphaFoldDB" id="A0AA88RGV7"/>
<keyword evidence="4" id="KW-1185">Reference proteome</keyword>
<feature type="region of interest" description="Disordered" evidence="1">
    <location>
        <begin position="103"/>
        <end position="138"/>
    </location>
</feature>
<feature type="compositionally biased region" description="Basic and acidic residues" evidence="1">
    <location>
        <begin position="103"/>
        <end position="120"/>
    </location>
</feature>
<evidence type="ECO:0000313" key="3">
    <source>
        <dbReference type="EMBL" id="KAK2986322.1"/>
    </source>
</evidence>
<organism evidence="3 4">
    <name type="scientific">Escallonia rubra</name>
    <dbReference type="NCBI Taxonomy" id="112253"/>
    <lineage>
        <taxon>Eukaryota</taxon>
        <taxon>Viridiplantae</taxon>
        <taxon>Streptophyta</taxon>
        <taxon>Embryophyta</taxon>
        <taxon>Tracheophyta</taxon>
        <taxon>Spermatophyta</taxon>
        <taxon>Magnoliopsida</taxon>
        <taxon>eudicotyledons</taxon>
        <taxon>Gunneridae</taxon>
        <taxon>Pentapetalae</taxon>
        <taxon>asterids</taxon>
        <taxon>campanulids</taxon>
        <taxon>Escalloniales</taxon>
        <taxon>Escalloniaceae</taxon>
        <taxon>Escallonia</taxon>
    </lineage>
</organism>
<gene>
    <name evidence="3" type="ORF">RJ640_028980</name>
</gene>
<reference evidence="3" key="1">
    <citation type="submission" date="2022-12" db="EMBL/GenBank/DDBJ databases">
        <title>Draft genome assemblies for two species of Escallonia (Escalloniales).</title>
        <authorList>
            <person name="Chanderbali A."/>
            <person name="Dervinis C."/>
            <person name="Anghel I."/>
            <person name="Soltis D."/>
            <person name="Soltis P."/>
            <person name="Zapata F."/>
        </authorList>
    </citation>
    <scope>NUCLEOTIDE SEQUENCE</scope>
    <source>
        <strain evidence="3">UCBG92.1500</strain>
        <tissue evidence="3">Leaf</tissue>
    </source>
</reference>
<comment type="caution">
    <text evidence="3">The sequence shown here is derived from an EMBL/GenBank/DDBJ whole genome shotgun (WGS) entry which is preliminary data.</text>
</comment>
<evidence type="ECO:0000313" key="4">
    <source>
        <dbReference type="Proteomes" id="UP001187471"/>
    </source>
</evidence>
<accession>A0AA88RGV7</accession>
<sequence length="138" mass="16338">MTCERFKSIFFEKYFPHNVKDQKEEEFLKLEQGDMIVAQYEAKFTSLSRYAPHLVDIENRKARRFEKGLKRDIKNKLLALKLSTYANVTERAEILDADYEEFQKEKEEQRHKRGRAEASNKKKSGGQSKKRSTLQESV</sequence>
<feature type="domain" description="Retrotransposon gag" evidence="2">
    <location>
        <begin position="5"/>
        <end position="70"/>
    </location>
</feature>
<feature type="compositionally biased region" description="Basic residues" evidence="1">
    <location>
        <begin position="121"/>
        <end position="132"/>
    </location>
</feature>
<dbReference type="EMBL" id="JAVXUO010001072">
    <property type="protein sequence ID" value="KAK2986322.1"/>
    <property type="molecule type" value="Genomic_DNA"/>
</dbReference>
<dbReference type="Pfam" id="PF03732">
    <property type="entry name" value="Retrotrans_gag"/>
    <property type="match status" value="1"/>
</dbReference>
<evidence type="ECO:0000256" key="1">
    <source>
        <dbReference type="SAM" id="MobiDB-lite"/>
    </source>
</evidence>
<name>A0AA88RGV7_9ASTE</name>
<protein>
    <recommendedName>
        <fullName evidence="2">Retrotransposon gag domain-containing protein</fullName>
    </recommendedName>
</protein>